<dbReference type="EMBL" id="UINC01061961">
    <property type="protein sequence ID" value="SVB88090.1"/>
    <property type="molecule type" value="Genomic_DNA"/>
</dbReference>
<name>A0A382HLA2_9ZZZZ</name>
<gene>
    <name evidence="2" type="ORF">METZ01_LOCUS240944</name>
</gene>
<proteinExistence type="predicted"/>
<feature type="non-terminal residue" evidence="2">
    <location>
        <position position="93"/>
    </location>
</feature>
<reference evidence="2" key="1">
    <citation type="submission" date="2018-05" db="EMBL/GenBank/DDBJ databases">
        <authorList>
            <person name="Lanie J.A."/>
            <person name="Ng W.-L."/>
            <person name="Kazmierczak K.M."/>
            <person name="Andrzejewski T.M."/>
            <person name="Davidsen T.M."/>
            <person name="Wayne K.J."/>
            <person name="Tettelin H."/>
            <person name="Glass J.I."/>
            <person name="Rusch D."/>
            <person name="Podicherti R."/>
            <person name="Tsui H.-C.T."/>
            <person name="Winkler M.E."/>
        </authorList>
    </citation>
    <scope>NUCLEOTIDE SEQUENCE</scope>
</reference>
<feature type="compositionally biased region" description="Polar residues" evidence="1">
    <location>
        <begin position="48"/>
        <end position="73"/>
    </location>
</feature>
<feature type="region of interest" description="Disordered" evidence="1">
    <location>
        <begin position="21"/>
        <end position="93"/>
    </location>
</feature>
<evidence type="ECO:0000256" key="1">
    <source>
        <dbReference type="SAM" id="MobiDB-lite"/>
    </source>
</evidence>
<accession>A0A382HLA2</accession>
<organism evidence="2">
    <name type="scientific">marine metagenome</name>
    <dbReference type="NCBI Taxonomy" id="408172"/>
    <lineage>
        <taxon>unclassified sequences</taxon>
        <taxon>metagenomes</taxon>
        <taxon>ecological metagenomes</taxon>
    </lineage>
</organism>
<dbReference type="AlphaFoldDB" id="A0A382HLA2"/>
<protein>
    <submittedName>
        <fullName evidence="2">Uncharacterized protein</fullName>
    </submittedName>
</protein>
<feature type="compositionally biased region" description="Basic and acidic residues" evidence="1">
    <location>
        <begin position="82"/>
        <end position="93"/>
    </location>
</feature>
<sequence>MKYPEKVENVTEPVVTPEVPVVDKEAPKGPMRGFSSFPWLKRSLDPRSPTTENNESVRTASRSVTSADGSTSEILYPTIRQEVGEDGKPHLVT</sequence>
<evidence type="ECO:0000313" key="2">
    <source>
        <dbReference type="EMBL" id="SVB88090.1"/>
    </source>
</evidence>